<dbReference type="PANTHER" id="PTHR42847:SF4">
    <property type="entry name" value="ALKANESULFONATE MONOOXYGENASE-RELATED"/>
    <property type="match status" value="1"/>
</dbReference>
<protein>
    <submittedName>
        <fullName evidence="6">LLM class flavin-dependent oxidoreductase</fullName>
    </submittedName>
</protein>
<comment type="caution">
    <text evidence="6">The sequence shown here is derived from an EMBL/GenBank/DDBJ whole genome shotgun (WGS) entry which is preliminary data.</text>
</comment>
<keyword evidence="7" id="KW-1185">Reference proteome</keyword>
<dbReference type="AlphaFoldDB" id="A0A418KVD2"/>
<reference evidence="6 7" key="1">
    <citation type="submission" date="2018-09" db="EMBL/GenBank/DDBJ databases">
        <title>Isolation, diversity and antifungal activity of actinobacteria from wheat.</title>
        <authorList>
            <person name="Han C."/>
        </authorList>
    </citation>
    <scope>NUCLEOTIDE SEQUENCE [LARGE SCALE GENOMIC DNA]</scope>
    <source>
        <strain evidence="6 7">NEAU-YY265</strain>
    </source>
</reference>
<evidence type="ECO:0000256" key="4">
    <source>
        <dbReference type="ARBA" id="ARBA00023033"/>
    </source>
</evidence>
<evidence type="ECO:0000256" key="2">
    <source>
        <dbReference type="ARBA" id="ARBA00022643"/>
    </source>
</evidence>
<keyword evidence="2" id="KW-0288">FMN</keyword>
<dbReference type="GO" id="GO:0008726">
    <property type="term" value="F:alkanesulfonate monooxygenase activity"/>
    <property type="evidence" value="ECO:0007669"/>
    <property type="project" value="TreeGrafter"/>
</dbReference>
<dbReference type="OrthoDB" id="7903015at2"/>
<dbReference type="EMBL" id="QUAL01000037">
    <property type="protein sequence ID" value="RIQ34043.1"/>
    <property type="molecule type" value="Genomic_DNA"/>
</dbReference>
<evidence type="ECO:0000313" key="7">
    <source>
        <dbReference type="Proteomes" id="UP000284057"/>
    </source>
</evidence>
<dbReference type="InterPro" id="IPR050172">
    <property type="entry name" value="SsuD_RutA_monooxygenase"/>
</dbReference>
<name>A0A418KVD2_9ACTN</name>
<feature type="domain" description="Luciferase-like" evidence="5">
    <location>
        <begin position="23"/>
        <end position="308"/>
    </location>
</feature>
<keyword evidence="1" id="KW-0285">Flavoprotein</keyword>
<evidence type="ECO:0000259" key="5">
    <source>
        <dbReference type="Pfam" id="PF00296"/>
    </source>
</evidence>
<evidence type="ECO:0000313" key="6">
    <source>
        <dbReference type="EMBL" id="RIQ34043.1"/>
    </source>
</evidence>
<sequence length="342" mass="38626">MSNLTAEEILKKLRVYLFPWGANEPDVDSMVEFAKAAEELGYEAIHVPWHFTMPKTKSFGAFGTRYLFDPMVLMPILARETSRIKIAFEFVVPALHPFVWAQYFASLDNASNGRAVAVPVLGWWEEDFKVGMVKKTERGRRMDEALETITKLMAGEPIEEAGAIWDSQGLELNPKPVQQPFPLWIGGGEKSLNRSAKFAEAFYPLFPTVEEIRDDLVPTLKRLSEEYGRAKALELAVVNYGMISEDAQWIDEWAIPRLLARINGITMEEALERRDDQTLNRPEERLMIGTPEAAADRLAAMIGAGADHLVMDFYLHGWVDAKFGLEHMTRFAHEVVPLAAAK</sequence>
<organism evidence="6 7">
    <name type="scientific">Jiangella rhizosphaerae</name>
    <dbReference type="NCBI Taxonomy" id="2293569"/>
    <lineage>
        <taxon>Bacteria</taxon>
        <taxon>Bacillati</taxon>
        <taxon>Actinomycetota</taxon>
        <taxon>Actinomycetes</taxon>
        <taxon>Jiangellales</taxon>
        <taxon>Jiangellaceae</taxon>
        <taxon>Jiangella</taxon>
    </lineage>
</organism>
<dbReference type="Gene3D" id="3.20.20.30">
    <property type="entry name" value="Luciferase-like domain"/>
    <property type="match status" value="1"/>
</dbReference>
<accession>A0A418KVD2</accession>
<dbReference type="RefSeq" id="WP_119658736.1">
    <property type="nucleotide sequence ID" value="NZ_QUAL01000037.1"/>
</dbReference>
<dbReference type="SUPFAM" id="SSF51679">
    <property type="entry name" value="Bacterial luciferase-like"/>
    <property type="match status" value="1"/>
</dbReference>
<gene>
    <name evidence="6" type="ORF">DY240_04365</name>
</gene>
<keyword evidence="3" id="KW-0560">Oxidoreductase</keyword>
<dbReference type="InterPro" id="IPR036661">
    <property type="entry name" value="Luciferase-like_sf"/>
</dbReference>
<evidence type="ECO:0000256" key="1">
    <source>
        <dbReference type="ARBA" id="ARBA00022630"/>
    </source>
</evidence>
<evidence type="ECO:0000256" key="3">
    <source>
        <dbReference type="ARBA" id="ARBA00023002"/>
    </source>
</evidence>
<dbReference type="Pfam" id="PF00296">
    <property type="entry name" value="Bac_luciferase"/>
    <property type="match status" value="1"/>
</dbReference>
<dbReference type="PANTHER" id="PTHR42847">
    <property type="entry name" value="ALKANESULFONATE MONOOXYGENASE"/>
    <property type="match status" value="1"/>
</dbReference>
<dbReference type="GO" id="GO:0046306">
    <property type="term" value="P:alkanesulfonate catabolic process"/>
    <property type="evidence" value="ECO:0007669"/>
    <property type="project" value="TreeGrafter"/>
</dbReference>
<dbReference type="InterPro" id="IPR011251">
    <property type="entry name" value="Luciferase-like_dom"/>
</dbReference>
<dbReference type="Proteomes" id="UP000284057">
    <property type="component" value="Unassembled WGS sequence"/>
</dbReference>
<proteinExistence type="predicted"/>
<keyword evidence="4" id="KW-0503">Monooxygenase</keyword>